<dbReference type="AlphaFoldDB" id="A0A6C0HJA4"/>
<evidence type="ECO:0008006" key="2">
    <source>
        <dbReference type="Google" id="ProtNLM"/>
    </source>
</evidence>
<evidence type="ECO:0000313" key="1">
    <source>
        <dbReference type="EMBL" id="QHT80196.1"/>
    </source>
</evidence>
<name>A0A6C0HJA4_9ZZZZ</name>
<organism evidence="1">
    <name type="scientific">viral metagenome</name>
    <dbReference type="NCBI Taxonomy" id="1070528"/>
    <lineage>
        <taxon>unclassified sequences</taxon>
        <taxon>metagenomes</taxon>
        <taxon>organismal metagenomes</taxon>
    </lineage>
</organism>
<proteinExistence type="predicted"/>
<dbReference type="EMBL" id="MN739966">
    <property type="protein sequence ID" value="QHT80196.1"/>
    <property type="molecule type" value="Genomic_DNA"/>
</dbReference>
<sequence>MTKICYITAIYGSYEATCKKYERQTVASDFICFTDNPNIQSNGWTIETTPYHYMYKSDFERSTQINSLYNNTHTFNIAKFYKQNFKAIPILFKYDVIVWLDGTIELTYPGISEYILNRIYDHKILGWHHEYRFGNLENEVKGSFDERYSSTFWNNQVQPVQHVQAQYDEYIKDGYDETFFQKCPEKSSEHFGVWITCFVAFLNKNKQVAQFLNLWYLQTLQYTTQDQIGFSYSVQKTKLLPFTLPNHEIQGGEPCYETPFYIRHVHGI</sequence>
<accession>A0A6C0HJA4</accession>
<reference evidence="1" key="1">
    <citation type="journal article" date="2020" name="Nature">
        <title>Giant virus diversity and host interactions through global metagenomics.</title>
        <authorList>
            <person name="Schulz F."/>
            <person name="Roux S."/>
            <person name="Paez-Espino D."/>
            <person name="Jungbluth S."/>
            <person name="Walsh D.A."/>
            <person name="Denef V.J."/>
            <person name="McMahon K.D."/>
            <person name="Konstantinidis K.T."/>
            <person name="Eloe-Fadrosh E.A."/>
            <person name="Kyrpides N.C."/>
            <person name="Woyke T."/>
        </authorList>
    </citation>
    <scope>NUCLEOTIDE SEQUENCE</scope>
    <source>
        <strain evidence="1">GVMAG-M-3300023184-120</strain>
    </source>
</reference>
<protein>
    <recommendedName>
        <fullName evidence="2">DUF616 domain-containing protein</fullName>
    </recommendedName>
</protein>